<comment type="caution">
    <text evidence="1">The sequence shown here is derived from an EMBL/GenBank/DDBJ whole genome shotgun (WGS) entry which is preliminary data.</text>
</comment>
<name>X1U9Q5_9ZZZZ</name>
<sequence>CAGPKDGKPVFEKLGINTDPNYIEGWVQGMKEVGPEKYYIRESACSNQWEPMGWRAMADRNGIDLRNLSRDFSKLDKKDINFIKIPDGVVTKENGFMAPMNEPDTFLLNIAL</sequence>
<accession>X1U9Q5</accession>
<evidence type="ECO:0000313" key="1">
    <source>
        <dbReference type="EMBL" id="GAI96580.1"/>
    </source>
</evidence>
<feature type="non-terminal residue" evidence="1">
    <location>
        <position position="1"/>
    </location>
</feature>
<dbReference type="AlphaFoldDB" id="X1U9Q5"/>
<proteinExistence type="predicted"/>
<reference evidence="1" key="1">
    <citation type="journal article" date="2014" name="Front. Microbiol.">
        <title>High frequency of phylogenetically diverse reductive dehalogenase-homologous genes in deep subseafloor sedimentary metagenomes.</title>
        <authorList>
            <person name="Kawai M."/>
            <person name="Futagami T."/>
            <person name="Toyoda A."/>
            <person name="Takaki Y."/>
            <person name="Nishi S."/>
            <person name="Hori S."/>
            <person name="Arai W."/>
            <person name="Tsubouchi T."/>
            <person name="Morono Y."/>
            <person name="Uchiyama I."/>
            <person name="Ito T."/>
            <person name="Fujiyama A."/>
            <person name="Inagaki F."/>
            <person name="Takami H."/>
        </authorList>
    </citation>
    <scope>NUCLEOTIDE SEQUENCE</scope>
    <source>
        <strain evidence="1">Expedition CK06-06</strain>
    </source>
</reference>
<organism evidence="1">
    <name type="scientific">marine sediment metagenome</name>
    <dbReference type="NCBI Taxonomy" id="412755"/>
    <lineage>
        <taxon>unclassified sequences</taxon>
        <taxon>metagenomes</taxon>
        <taxon>ecological metagenomes</taxon>
    </lineage>
</organism>
<protein>
    <submittedName>
        <fullName evidence="1">Uncharacterized protein</fullName>
    </submittedName>
</protein>
<dbReference type="EMBL" id="BARW01016910">
    <property type="protein sequence ID" value="GAI96580.1"/>
    <property type="molecule type" value="Genomic_DNA"/>
</dbReference>
<gene>
    <name evidence="1" type="ORF">S12H4_29329</name>
</gene>